<dbReference type="Proteomes" id="UP000561045">
    <property type="component" value="Unassembled WGS sequence"/>
</dbReference>
<keyword evidence="3" id="KW-1003">Cell membrane</keyword>
<dbReference type="InterPro" id="IPR003400">
    <property type="entry name" value="ExbD"/>
</dbReference>
<evidence type="ECO:0000313" key="10">
    <source>
        <dbReference type="Proteomes" id="UP000561045"/>
    </source>
</evidence>
<dbReference type="Pfam" id="PF02472">
    <property type="entry name" value="ExbD"/>
    <property type="match status" value="1"/>
</dbReference>
<evidence type="ECO:0000256" key="5">
    <source>
        <dbReference type="ARBA" id="ARBA00022989"/>
    </source>
</evidence>
<name>A0A840BCR0_9RHOO</name>
<dbReference type="GO" id="GO:0015031">
    <property type="term" value="P:protein transport"/>
    <property type="evidence" value="ECO:0007669"/>
    <property type="project" value="UniProtKB-KW"/>
</dbReference>
<evidence type="ECO:0000256" key="2">
    <source>
        <dbReference type="ARBA" id="ARBA00005811"/>
    </source>
</evidence>
<keyword evidence="4 7" id="KW-0812">Transmembrane</keyword>
<keyword evidence="5 8" id="KW-1133">Transmembrane helix</keyword>
<comment type="similarity">
    <text evidence="2 7">Belongs to the ExbD/TolR family.</text>
</comment>
<dbReference type="EMBL" id="JACIET010000001">
    <property type="protein sequence ID" value="MBB4010820.1"/>
    <property type="molecule type" value="Genomic_DNA"/>
</dbReference>
<feature type="transmembrane region" description="Helical" evidence="8">
    <location>
        <begin position="12"/>
        <end position="32"/>
    </location>
</feature>
<dbReference type="RefSeq" id="WP_183630777.1">
    <property type="nucleotide sequence ID" value="NZ_BAABLE010000011.1"/>
</dbReference>
<evidence type="ECO:0000313" key="9">
    <source>
        <dbReference type="EMBL" id="MBB4010820.1"/>
    </source>
</evidence>
<keyword evidence="7" id="KW-0813">Transport</keyword>
<keyword evidence="6 8" id="KW-0472">Membrane</keyword>
<comment type="caution">
    <text evidence="9">The sequence shown here is derived from an EMBL/GenBank/DDBJ whole genome shotgun (WGS) entry which is preliminary data.</text>
</comment>
<dbReference type="AlphaFoldDB" id="A0A840BCR0"/>
<accession>A0A840BCR0</accession>
<organism evidence="9 10">
    <name type="scientific">Niveibacterium umoris</name>
    <dbReference type="NCBI Taxonomy" id="1193620"/>
    <lineage>
        <taxon>Bacteria</taxon>
        <taxon>Pseudomonadati</taxon>
        <taxon>Pseudomonadota</taxon>
        <taxon>Betaproteobacteria</taxon>
        <taxon>Rhodocyclales</taxon>
        <taxon>Rhodocyclaceae</taxon>
        <taxon>Niveibacterium</taxon>
    </lineage>
</organism>
<dbReference type="Gene3D" id="3.30.420.270">
    <property type="match status" value="1"/>
</dbReference>
<dbReference type="PANTHER" id="PTHR30558:SF3">
    <property type="entry name" value="BIOPOLYMER TRANSPORT PROTEIN EXBD-RELATED"/>
    <property type="match status" value="1"/>
</dbReference>
<proteinExistence type="inferred from homology"/>
<dbReference type="GO" id="GO:0005886">
    <property type="term" value="C:plasma membrane"/>
    <property type="evidence" value="ECO:0007669"/>
    <property type="project" value="UniProtKB-SubCell"/>
</dbReference>
<keyword evidence="10" id="KW-1185">Reference proteome</keyword>
<dbReference type="PANTHER" id="PTHR30558">
    <property type="entry name" value="EXBD MEMBRANE COMPONENT OF PMF-DRIVEN MACROMOLECULE IMPORT SYSTEM"/>
    <property type="match status" value="1"/>
</dbReference>
<evidence type="ECO:0000256" key="6">
    <source>
        <dbReference type="ARBA" id="ARBA00023136"/>
    </source>
</evidence>
<dbReference type="GO" id="GO:0022857">
    <property type="term" value="F:transmembrane transporter activity"/>
    <property type="evidence" value="ECO:0007669"/>
    <property type="project" value="InterPro"/>
</dbReference>
<reference evidence="9 10" key="1">
    <citation type="submission" date="2020-08" db="EMBL/GenBank/DDBJ databases">
        <title>Genomic Encyclopedia of Type Strains, Phase IV (KMG-IV): sequencing the most valuable type-strain genomes for metagenomic binning, comparative biology and taxonomic classification.</title>
        <authorList>
            <person name="Goeker M."/>
        </authorList>
    </citation>
    <scope>NUCLEOTIDE SEQUENCE [LARGE SCALE GENOMIC DNA]</scope>
    <source>
        <strain evidence="9 10">DSM 106739</strain>
    </source>
</reference>
<evidence type="ECO:0000256" key="1">
    <source>
        <dbReference type="ARBA" id="ARBA00004162"/>
    </source>
</evidence>
<sequence length="140" mass="15142">MNFRRGRRTEDVEINLIPLIDVMLVIIIFLMLTTTYSKFSGLEINLPTAASPATQSIPNEIDVIITAAGDVLVNRAPVGGREPSVIADALRRARPQSEKEPVVIINADAKTPHQAVIDVMQAAQAADLPQITFATQAAQN</sequence>
<evidence type="ECO:0000256" key="7">
    <source>
        <dbReference type="RuleBase" id="RU003879"/>
    </source>
</evidence>
<evidence type="ECO:0000256" key="4">
    <source>
        <dbReference type="ARBA" id="ARBA00022692"/>
    </source>
</evidence>
<evidence type="ECO:0000256" key="8">
    <source>
        <dbReference type="SAM" id="Phobius"/>
    </source>
</evidence>
<protein>
    <submittedName>
        <fullName evidence="9">Biopolymer transport protein ExbD</fullName>
    </submittedName>
</protein>
<evidence type="ECO:0000256" key="3">
    <source>
        <dbReference type="ARBA" id="ARBA00022475"/>
    </source>
</evidence>
<comment type="subcellular location">
    <subcellularLocation>
        <location evidence="1">Cell membrane</location>
        <topology evidence="1">Single-pass membrane protein</topology>
    </subcellularLocation>
    <subcellularLocation>
        <location evidence="7">Cell membrane</location>
        <topology evidence="7">Single-pass type II membrane protein</topology>
    </subcellularLocation>
</comment>
<gene>
    <name evidence="9" type="ORF">GGR36_000128</name>
</gene>
<keyword evidence="7" id="KW-0653">Protein transport</keyword>